<protein>
    <recommendedName>
        <fullName evidence="1">Integrase catalytic domain-containing protein</fullName>
    </recommendedName>
</protein>
<evidence type="ECO:0000259" key="1">
    <source>
        <dbReference type="PROSITE" id="PS50994"/>
    </source>
</evidence>
<dbReference type="SUPFAM" id="SSF53098">
    <property type="entry name" value="Ribonuclease H-like"/>
    <property type="match status" value="1"/>
</dbReference>
<dbReference type="Gene3D" id="3.30.420.10">
    <property type="entry name" value="Ribonuclease H-like superfamily/Ribonuclease H"/>
    <property type="match status" value="1"/>
</dbReference>
<dbReference type="PANTHER" id="PTHR42648">
    <property type="entry name" value="TRANSPOSASE, PUTATIVE-RELATED"/>
    <property type="match status" value="1"/>
</dbReference>
<accession>A0AAV2GWF2</accession>
<feature type="domain" description="Integrase catalytic" evidence="1">
    <location>
        <begin position="1"/>
        <end position="130"/>
    </location>
</feature>
<reference evidence="2 3" key="1">
    <citation type="submission" date="2024-04" db="EMBL/GenBank/DDBJ databases">
        <authorList>
            <person name="Fracassetti M."/>
        </authorList>
    </citation>
    <scope>NUCLEOTIDE SEQUENCE [LARGE SCALE GENOMIC DNA]</scope>
</reference>
<dbReference type="PANTHER" id="PTHR42648:SF18">
    <property type="entry name" value="RETROTRANSPOSON, UNCLASSIFIED-LIKE PROTEIN"/>
    <property type="match status" value="1"/>
</dbReference>
<sequence>MMWIFFLELKSEAFFKFLQFKATSEKERNRPIKTLRTDRGKEFIYKPFMEYCHKNGIKRRLTVRYTPQQNGVAERKNRTIVEMARSMLKGKKLPTKFWAEAANTTIYIIKRSPTKAVRNKTPYEARHHQKS</sequence>
<name>A0AAV2GWF2_9ROSI</name>
<dbReference type="InterPro" id="IPR036397">
    <property type="entry name" value="RNaseH_sf"/>
</dbReference>
<dbReference type="InterPro" id="IPR039537">
    <property type="entry name" value="Retrotran_Ty1/copia-like"/>
</dbReference>
<proteinExistence type="predicted"/>
<dbReference type="GO" id="GO:0015074">
    <property type="term" value="P:DNA integration"/>
    <property type="evidence" value="ECO:0007669"/>
    <property type="project" value="InterPro"/>
</dbReference>
<gene>
    <name evidence="2" type="ORF">LTRI10_LOCUS53313</name>
</gene>
<keyword evidence="3" id="KW-1185">Reference proteome</keyword>
<organism evidence="2 3">
    <name type="scientific">Linum trigynum</name>
    <dbReference type="NCBI Taxonomy" id="586398"/>
    <lineage>
        <taxon>Eukaryota</taxon>
        <taxon>Viridiplantae</taxon>
        <taxon>Streptophyta</taxon>
        <taxon>Embryophyta</taxon>
        <taxon>Tracheophyta</taxon>
        <taxon>Spermatophyta</taxon>
        <taxon>Magnoliopsida</taxon>
        <taxon>eudicotyledons</taxon>
        <taxon>Gunneridae</taxon>
        <taxon>Pentapetalae</taxon>
        <taxon>rosids</taxon>
        <taxon>fabids</taxon>
        <taxon>Malpighiales</taxon>
        <taxon>Linaceae</taxon>
        <taxon>Linum</taxon>
    </lineage>
</organism>
<dbReference type="InterPro" id="IPR001584">
    <property type="entry name" value="Integrase_cat-core"/>
</dbReference>
<dbReference type="EMBL" id="OZ034822">
    <property type="protein sequence ID" value="CAL1414133.1"/>
    <property type="molecule type" value="Genomic_DNA"/>
</dbReference>
<dbReference type="AlphaFoldDB" id="A0AAV2GWF2"/>
<dbReference type="GO" id="GO:0003676">
    <property type="term" value="F:nucleic acid binding"/>
    <property type="evidence" value="ECO:0007669"/>
    <property type="project" value="InterPro"/>
</dbReference>
<evidence type="ECO:0000313" key="2">
    <source>
        <dbReference type="EMBL" id="CAL1414133.1"/>
    </source>
</evidence>
<dbReference type="Proteomes" id="UP001497516">
    <property type="component" value="Chromosome 9"/>
</dbReference>
<evidence type="ECO:0000313" key="3">
    <source>
        <dbReference type="Proteomes" id="UP001497516"/>
    </source>
</evidence>
<dbReference type="PROSITE" id="PS50994">
    <property type="entry name" value="INTEGRASE"/>
    <property type="match status" value="1"/>
</dbReference>
<dbReference type="InterPro" id="IPR012337">
    <property type="entry name" value="RNaseH-like_sf"/>
</dbReference>